<proteinExistence type="inferred from homology"/>
<keyword evidence="6 7" id="KW-0664">Pyridoxine biosynthesis</keyword>
<evidence type="ECO:0000256" key="2">
    <source>
        <dbReference type="ARBA" id="ARBA00022723"/>
    </source>
</evidence>
<keyword evidence="5 7" id="KW-0520">NAD</keyword>
<dbReference type="AlphaFoldDB" id="A0A918PDV8"/>
<gene>
    <name evidence="7 8" type="primary">pdxA</name>
    <name evidence="8" type="ORF">GCM10011614_15730</name>
</gene>
<dbReference type="NCBIfam" id="TIGR00557">
    <property type="entry name" value="pdxA"/>
    <property type="match status" value="1"/>
</dbReference>
<keyword evidence="4 7" id="KW-0560">Oxidoreductase</keyword>
<evidence type="ECO:0000313" key="8">
    <source>
        <dbReference type="EMBL" id="GGZ01690.1"/>
    </source>
</evidence>
<evidence type="ECO:0000256" key="1">
    <source>
        <dbReference type="ARBA" id="ARBA00022490"/>
    </source>
</evidence>
<dbReference type="Pfam" id="PF04166">
    <property type="entry name" value="PdxA"/>
    <property type="match status" value="1"/>
</dbReference>
<dbReference type="EMBL" id="BMZA01000004">
    <property type="protein sequence ID" value="GGZ01690.1"/>
    <property type="molecule type" value="Genomic_DNA"/>
</dbReference>
<dbReference type="GO" id="GO:0008270">
    <property type="term" value="F:zinc ion binding"/>
    <property type="evidence" value="ECO:0007669"/>
    <property type="project" value="UniProtKB-UniRule"/>
</dbReference>
<reference evidence="8" key="2">
    <citation type="submission" date="2020-09" db="EMBL/GenBank/DDBJ databases">
        <authorList>
            <person name="Sun Q."/>
            <person name="Kim S."/>
        </authorList>
    </citation>
    <scope>NUCLEOTIDE SEQUENCE</scope>
    <source>
        <strain evidence="8">KCTC 32255</strain>
    </source>
</reference>
<dbReference type="SUPFAM" id="SSF53659">
    <property type="entry name" value="Isocitrate/Isopropylmalate dehydrogenase-like"/>
    <property type="match status" value="1"/>
</dbReference>
<dbReference type="InterPro" id="IPR005255">
    <property type="entry name" value="PdxA_fam"/>
</dbReference>
<protein>
    <recommendedName>
        <fullName evidence="7">4-hydroxythreonine-4-phosphate dehydrogenase</fullName>
        <ecNumber evidence="7">1.1.1.262</ecNumber>
    </recommendedName>
    <alternativeName>
        <fullName evidence="7">4-(phosphohydroxy)-L-threonine dehydrogenase</fullName>
    </alternativeName>
</protein>
<dbReference type="PANTHER" id="PTHR30004">
    <property type="entry name" value="4-HYDROXYTHREONINE-4-PHOSPHATE DEHYDROGENASE"/>
    <property type="match status" value="1"/>
</dbReference>
<feature type="binding site" evidence="7">
    <location>
        <position position="173"/>
    </location>
    <ligand>
        <name>a divalent metal cation</name>
        <dbReference type="ChEBI" id="CHEBI:60240"/>
        <note>ligand shared between dimeric partners</note>
    </ligand>
</feature>
<accession>A0A918PDV8</accession>
<dbReference type="NCBIfam" id="NF003699">
    <property type="entry name" value="PRK05312.1"/>
    <property type="match status" value="1"/>
</dbReference>
<comment type="miscellaneous">
    <text evidence="7">The active site is located at the dimer interface.</text>
</comment>
<dbReference type="HAMAP" id="MF_00536">
    <property type="entry name" value="PdxA"/>
    <property type="match status" value="1"/>
</dbReference>
<comment type="caution">
    <text evidence="8">The sequence shown here is derived from an EMBL/GenBank/DDBJ whole genome shotgun (WGS) entry which is preliminary data.</text>
</comment>
<dbReference type="PANTHER" id="PTHR30004:SF6">
    <property type="entry name" value="D-THREONATE 4-PHOSPHATE DEHYDROGENASE"/>
    <property type="match status" value="1"/>
</dbReference>
<dbReference type="RefSeq" id="WP_189620637.1">
    <property type="nucleotide sequence ID" value="NZ_BMZA01000004.1"/>
</dbReference>
<reference evidence="8" key="1">
    <citation type="journal article" date="2014" name="Int. J. Syst. Evol. Microbiol.">
        <title>Complete genome sequence of Corynebacterium casei LMG S-19264T (=DSM 44701T), isolated from a smear-ripened cheese.</title>
        <authorList>
            <consortium name="US DOE Joint Genome Institute (JGI-PGF)"/>
            <person name="Walter F."/>
            <person name="Albersmeier A."/>
            <person name="Kalinowski J."/>
            <person name="Ruckert C."/>
        </authorList>
    </citation>
    <scope>NUCLEOTIDE SEQUENCE</scope>
    <source>
        <strain evidence="8">KCTC 32255</strain>
    </source>
</reference>
<dbReference type="Proteomes" id="UP000648075">
    <property type="component" value="Unassembled WGS sequence"/>
</dbReference>
<comment type="subunit">
    <text evidence="7">Homodimer.</text>
</comment>
<dbReference type="GO" id="GO:0000287">
    <property type="term" value="F:magnesium ion binding"/>
    <property type="evidence" value="ECO:0007669"/>
    <property type="project" value="UniProtKB-UniRule"/>
</dbReference>
<keyword evidence="7" id="KW-0170">Cobalt</keyword>
<feature type="binding site" evidence="7">
    <location>
        <position position="218"/>
    </location>
    <ligand>
        <name>a divalent metal cation</name>
        <dbReference type="ChEBI" id="CHEBI:60240"/>
        <note>ligand shared between dimeric partners</note>
    </ligand>
</feature>
<evidence type="ECO:0000256" key="5">
    <source>
        <dbReference type="ARBA" id="ARBA00023027"/>
    </source>
</evidence>
<name>A0A918PDV8_9SPHN</name>
<dbReference type="GO" id="GO:0008615">
    <property type="term" value="P:pyridoxine biosynthetic process"/>
    <property type="evidence" value="ECO:0007669"/>
    <property type="project" value="UniProtKB-UniRule"/>
</dbReference>
<keyword evidence="2 7" id="KW-0479">Metal-binding</keyword>
<comment type="catalytic activity">
    <reaction evidence="7">
        <text>4-(phosphooxy)-L-threonine + NAD(+) = 3-amino-2-oxopropyl phosphate + CO2 + NADH</text>
        <dbReference type="Rhea" id="RHEA:32275"/>
        <dbReference type="ChEBI" id="CHEBI:16526"/>
        <dbReference type="ChEBI" id="CHEBI:57279"/>
        <dbReference type="ChEBI" id="CHEBI:57540"/>
        <dbReference type="ChEBI" id="CHEBI:57945"/>
        <dbReference type="ChEBI" id="CHEBI:58452"/>
        <dbReference type="EC" id="1.1.1.262"/>
    </reaction>
</comment>
<comment type="similarity">
    <text evidence="7">Belongs to the PdxA family.</text>
</comment>
<feature type="binding site" evidence="7">
    <location>
        <position position="290"/>
    </location>
    <ligand>
        <name>substrate</name>
    </ligand>
</feature>
<dbReference type="GO" id="GO:0042823">
    <property type="term" value="P:pyridoxal phosphate biosynthetic process"/>
    <property type="evidence" value="ECO:0007669"/>
    <property type="project" value="UniProtKB-UniRule"/>
</dbReference>
<feature type="binding site" evidence="7">
    <location>
        <position position="273"/>
    </location>
    <ligand>
        <name>a divalent metal cation</name>
        <dbReference type="ChEBI" id="CHEBI:60240"/>
        <note>ligand shared between dimeric partners</note>
    </ligand>
</feature>
<comment type="subcellular location">
    <subcellularLocation>
        <location evidence="7">Cytoplasm</location>
    </subcellularLocation>
</comment>
<organism evidence="8 9">
    <name type="scientific">Novosphingobium colocasiae</name>
    <dbReference type="NCBI Taxonomy" id="1256513"/>
    <lineage>
        <taxon>Bacteria</taxon>
        <taxon>Pseudomonadati</taxon>
        <taxon>Pseudomonadota</taxon>
        <taxon>Alphaproteobacteria</taxon>
        <taxon>Sphingomonadales</taxon>
        <taxon>Sphingomonadaceae</taxon>
        <taxon>Novosphingobium</taxon>
    </lineage>
</organism>
<keyword evidence="9" id="KW-1185">Reference proteome</keyword>
<dbReference type="GO" id="GO:0050897">
    <property type="term" value="F:cobalt ion binding"/>
    <property type="evidence" value="ECO:0007669"/>
    <property type="project" value="UniProtKB-UniRule"/>
</dbReference>
<comment type="caution">
    <text evidence="7">Lacks conserved residue(s) required for the propagation of feature annotation.</text>
</comment>
<dbReference type="GO" id="GO:0050570">
    <property type="term" value="F:4-hydroxythreonine-4-phosphate dehydrogenase activity"/>
    <property type="evidence" value="ECO:0007669"/>
    <property type="project" value="UniProtKB-UniRule"/>
</dbReference>
<evidence type="ECO:0000256" key="4">
    <source>
        <dbReference type="ARBA" id="ARBA00023002"/>
    </source>
</evidence>
<keyword evidence="1 7" id="KW-0963">Cytoplasm</keyword>
<feature type="binding site" evidence="7">
    <location>
        <position position="142"/>
    </location>
    <ligand>
        <name>substrate</name>
    </ligand>
</feature>
<evidence type="ECO:0000256" key="6">
    <source>
        <dbReference type="ARBA" id="ARBA00023096"/>
    </source>
</evidence>
<evidence type="ECO:0000256" key="7">
    <source>
        <dbReference type="HAMAP-Rule" id="MF_00536"/>
    </source>
</evidence>
<comment type="function">
    <text evidence="7">Catalyzes the NAD(P)-dependent oxidation of 4-(phosphooxy)-L-threonine (HTP) into 2-amino-3-oxo-4-(phosphooxy)butyric acid which spontaneously decarboxylates to form 3-amino-2-oxopropyl phosphate (AHAP).</text>
</comment>
<comment type="pathway">
    <text evidence="7">Cofactor biosynthesis; pyridoxine 5'-phosphate biosynthesis; pyridoxine 5'-phosphate from D-erythrose 4-phosphate: step 4/5.</text>
</comment>
<feature type="binding site" evidence="7">
    <location>
        <position position="281"/>
    </location>
    <ligand>
        <name>substrate</name>
    </ligand>
</feature>
<dbReference type="Gene3D" id="3.40.718.10">
    <property type="entry name" value="Isopropylmalate Dehydrogenase"/>
    <property type="match status" value="1"/>
</dbReference>
<comment type="cofactor">
    <cofactor evidence="7">
        <name>Zn(2+)</name>
        <dbReference type="ChEBI" id="CHEBI:29105"/>
    </cofactor>
    <cofactor evidence="7">
        <name>Mg(2+)</name>
        <dbReference type="ChEBI" id="CHEBI:18420"/>
    </cofactor>
    <cofactor evidence="7">
        <name>Co(2+)</name>
        <dbReference type="ChEBI" id="CHEBI:48828"/>
    </cofactor>
    <text evidence="7">Binds 1 divalent metal cation per subunit. Can use ions such as Zn(2+), Mg(2+) or Co(2+).</text>
</comment>
<evidence type="ECO:0000313" key="9">
    <source>
        <dbReference type="Proteomes" id="UP000648075"/>
    </source>
</evidence>
<dbReference type="EC" id="1.1.1.262" evidence="7"/>
<sequence>MAAAAPLLPLAVSLGDPAGVGPELFVHAWAQRGEAGLAPFFVAGGSQVLHEAAQGCGLPVPIIAISDPAEAIDAFAHGLPVLGAEGCGWHPGAPDADGAHLALDSLTRAAGLARDGVAGAIVTGPIAKSHLARIGFTQPGQTEFVADACGVAHSDAVMMLAGPSLRTVPLTVHCPLADVPGLISRALIENKARIVARALIRDFGISQPRIAIAGLNPHAGEDGRMGSEDREVIAPAIAALQAEGLAVTGPHPADALFAPHARAGFDVALCMYHDQALIPIKALDFDEGVNVTLGLPIVRTSPDHGTAFAIAGKGLAHPGATIAALRMAGACAARRQGTV</sequence>
<evidence type="ECO:0000256" key="3">
    <source>
        <dbReference type="ARBA" id="ARBA00022857"/>
    </source>
</evidence>
<keyword evidence="3 7" id="KW-0521">NADP</keyword>
<dbReference type="GO" id="GO:0051287">
    <property type="term" value="F:NAD binding"/>
    <property type="evidence" value="ECO:0007669"/>
    <property type="project" value="InterPro"/>
</dbReference>
<feature type="binding site" evidence="7">
    <location>
        <position position="299"/>
    </location>
    <ligand>
        <name>substrate</name>
    </ligand>
</feature>
<keyword evidence="7" id="KW-0460">Magnesium</keyword>
<keyword evidence="7" id="KW-0862">Zinc</keyword>
<dbReference type="InterPro" id="IPR037510">
    <property type="entry name" value="PdxA"/>
</dbReference>
<dbReference type="GO" id="GO:0005737">
    <property type="term" value="C:cytoplasm"/>
    <property type="evidence" value="ECO:0007669"/>
    <property type="project" value="UniProtKB-SubCell"/>
</dbReference>